<dbReference type="Gene3D" id="3.40.50.150">
    <property type="entry name" value="Vaccinia Virus protein VP39"/>
    <property type="match status" value="1"/>
</dbReference>
<dbReference type="GO" id="GO:0008168">
    <property type="term" value="F:methyltransferase activity"/>
    <property type="evidence" value="ECO:0007669"/>
    <property type="project" value="InterPro"/>
</dbReference>
<accession>A0AA36MZM2</accession>
<dbReference type="SUPFAM" id="SSF53335">
    <property type="entry name" value="S-adenosyl-L-methionine-dependent methyltransferases"/>
    <property type="match status" value="1"/>
</dbReference>
<gene>
    <name evidence="2" type="ORF">EVOR1521_LOCUS12109</name>
</gene>
<evidence type="ECO:0000313" key="2">
    <source>
        <dbReference type="EMBL" id="CAJ1385516.1"/>
    </source>
</evidence>
<dbReference type="EMBL" id="CAUJNA010001247">
    <property type="protein sequence ID" value="CAJ1385516.1"/>
    <property type="molecule type" value="Genomic_DNA"/>
</dbReference>
<evidence type="ECO:0000259" key="1">
    <source>
        <dbReference type="Pfam" id="PF01728"/>
    </source>
</evidence>
<dbReference type="AlphaFoldDB" id="A0AA36MZM2"/>
<reference evidence="2" key="1">
    <citation type="submission" date="2023-08" db="EMBL/GenBank/DDBJ databases">
        <authorList>
            <person name="Chen Y."/>
            <person name="Shah S."/>
            <person name="Dougan E. K."/>
            <person name="Thang M."/>
            <person name="Chan C."/>
        </authorList>
    </citation>
    <scope>NUCLEOTIDE SEQUENCE</scope>
</reference>
<proteinExistence type="predicted"/>
<protein>
    <recommendedName>
        <fullName evidence="1">Ribosomal RNA methyltransferase FtsJ domain-containing protein</fullName>
    </recommendedName>
</protein>
<sequence>MSSRHAYTLPVTSANYVPLGTRVLSFGSRLACRSVGIVCECGAIIQGKCTPEEIERHRASNRHQRNMLRHSGKEVVACEEVSEYRDAALALVNSNDVVLEVGSHVGGTTKVIATMAGRVVGVDQQPELVAQARENHPEIQFENFDAFDSTKLMALTKSLQPQRFTKVFIDISGSRDLATVFRMMDLVDKIIGPDAMVVKSQAAAVSVHA</sequence>
<dbReference type="Pfam" id="PF01728">
    <property type="entry name" value="FtsJ"/>
    <property type="match status" value="1"/>
</dbReference>
<comment type="caution">
    <text evidence="2">The sequence shown here is derived from an EMBL/GenBank/DDBJ whole genome shotgun (WGS) entry which is preliminary data.</text>
</comment>
<keyword evidence="3" id="KW-1185">Reference proteome</keyword>
<dbReference type="GO" id="GO:0032259">
    <property type="term" value="P:methylation"/>
    <property type="evidence" value="ECO:0007669"/>
    <property type="project" value="InterPro"/>
</dbReference>
<feature type="domain" description="Ribosomal RNA methyltransferase FtsJ" evidence="1">
    <location>
        <begin position="90"/>
        <end position="176"/>
    </location>
</feature>
<name>A0AA36MZM2_9DINO</name>
<organism evidence="2 3">
    <name type="scientific">Effrenium voratum</name>
    <dbReference type="NCBI Taxonomy" id="2562239"/>
    <lineage>
        <taxon>Eukaryota</taxon>
        <taxon>Sar</taxon>
        <taxon>Alveolata</taxon>
        <taxon>Dinophyceae</taxon>
        <taxon>Suessiales</taxon>
        <taxon>Symbiodiniaceae</taxon>
        <taxon>Effrenium</taxon>
    </lineage>
</organism>
<dbReference type="InterPro" id="IPR029063">
    <property type="entry name" value="SAM-dependent_MTases_sf"/>
</dbReference>
<dbReference type="Proteomes" id="UP001178507">
    <property type="component" value="Unassembled WGS sequence"/>
</dbReference>
<dbReference type="InterPro" id="IPR002877">
    <property type="entry name" value="RNA_MeTrfase_FtsJ_dom"/>
</dbReference>
<evidence type="ECO:0000313" key="3">
    <source>
        <dbReference type="Proteomes" id="UP001178507"/>
    </source>
</evidence>